<organism evidence="2 3">
    <name type="scientific">Phocaeicola coprophilus DSM 18228 = JCM 13818</name>
    <dbReference type="NCBI Taxonomy" id="547042"/>
    <lineage>
        <taxon>Bacteria</taxon>
        <taxon>Pseudomonadati</taxon>
        <taxon>Bacteroidota</taxon>
        <taxon>Bacteroidia</taxon>
        <taxon>Bacteroidales</taxon>
        <taxon>Bacteroidaceae</taxon>
        <taxon>Phocaeicola</taxon>
    </lineage>
</organism>
<feature type="region of interest" description="Disordered" evidence="1">
    <location>
        <begin position="39"/>
        <end position="60"/>
    </location>
</feature>
<dbReference type="EMBL" id="ACBW01000094">
    <property type="protein sequence ID" value="EEF75750.1"/>
    <property type="molecule type" value="Genomic_DNA"/>
</dbReference>
<protein>
    <submittedName>
        <fullName evidence="2">Uncharacterized protein</fullName>
    </submittedName>
</protein>
<keyword evidence="3" id="KW-1185">Reference proteome</keyword>
<accession>S0F6T4</accession>
<reference evidence="2 3" key="1">
    <citation type="submission" date="2008-12" db="EMBL/GenBank/DDBJ databases">
        <authorList>
            <person name="Fulton L."/>
            <person name="Clifton S."/>
            <person name="Fulton B."/>
            <person name="Xu J."/>
            <person name="Minx P."/>
            <person name="Pepin K.H."/>
            <person name="Johnson M."/>
            <person name="Bhonagiri V."/>
            <person name="Nash W.E."/>
            <person name="Mardis E.R."/>
            <person name="Wilson R.K."/>
        </authorList>
    </citation>
    <scope>NUCLEOTIDE SEQUENCE [LARGE SCALE GENOMIC DNA]</scope>
    <source>
        <strain evidence="2 3">DSM 18228</strain>
    </source>
</reference>
<proteinExistence type="predicted"/>
<dbReference type="HOGENOM" id="CLU_2931475_0_0_10"/>
<sequence>MLLDDEIIQRISFHFASSLKISAKVITIQIRHTRAGTKYLSGSLPSGRKVHPPSGRKTSG</sequence>
<comment type="caution">
    <text evidence="2">The sequence shown here is derived from an EMBL/GenBank/DDBJ whole genome shotgun (WGS) entry which is preliminary data.</text>
</comment>
<evidence type="ECO:0000256" key="1">
    <source>
        <dbReference type="SAM" id="MobiDB-lite"/>
    </source>
</evidence>
<dbReference type="Proteomes" id="UP000014073">
    <property type="component" value="Unassembled WGS sequence"/>
</dbReference>
<evidence type="ECO:0000313" key="2">
    <source>
        <dbReference type="EMBL" id="EEF75750.1"/>
    </source>
</evidence>
<gene>
    <name evidence="2" type="ORF">BACCOPRO_01241</name>
</gene>
<name>S0F6T4_9BACT</name>
<evidence type="ECO:0000313" key="3">
    <source>
        <dbReference type="Proteomes" id="UP000014073"/>
    </source>
</evidence>
<dbReference type="AlphaFoldDB" id="S0F6T4"/>